<dbReference type="Gene3D" id="3.40.50.300">
    <property type="entry name" value="P-loop containing nucleotide triphosphate hydrolases"/>
    <property type="match status" value="2"/>
</dbReference>
<keyword evidence="6" id="KW-0969">Cilium</keyword>
<comment type="subcellular location">
    <subcellularLocation>
        <location evidence="1">Cytoplasm</location>
        <location evidence="1">Cytoskeleton</location>
        <location evidence="1">Cilium axoneme</location>
    </subcellularLocation>
</comment>
<feature type="region of interest" description="Disordered" evidence="10">
    <location>
        <begin position="1413"/>
        <end position="1453"/>
    </location>
</feature>
<keyword evidence="7" id="KW-0206">Cytoskeleton</keyword>
<dbReference type="GO" id="GO:0003356">
    <property type="term" value="P:regulation of cilium beat frequency"/>
    <property type="evidence" value="ECO:0007669"/>
    <property type="project" value="TreeGrafter"/>
</dbReference>
<feature type="compositionally biased region" description="Basic residues" evidence="10">
    <location>
        <begin position="861"/>
        <end position="882"/>
    </location>
</feature>
<reference evidence="11 12" key="1">
    <citation type="journal article" date="2018" name="BMC Genomics">
        <title>Genomic comparison of Trypanosoma conorhini and Trypanosoma rangeli to Trypanosoma cruzi strains of high and low virulence.</title>
        <authorList>
            <person name="Bradwell K.R."/>
            <person name="Koparde V.N."/>
            <person name="Matveyev A.V."/>
            <person name="Serrano M.G."/>
            <person name="Alves J.M."/>
            <person name="Parikh H."/>
            <person name="Huang B."/>
            <person name="Lee V."/>
            <person name="Espinosa-Alvarez O."/>
            <person name="Ortiz P.A."/>
            <person name="Costa-Martins A.G."/>
            <person name="Teixeira M.M."/>
            <person name="Buck G.A."/>
        </authorList>
    </citation>
    <scope>NUCLEOTIDE SEQUENCE [LARGE SCALE GENOMIC DNA]</scope>
    <source>
        <strain evidence="11 12">025E</strain>
    </source>
</reference>
<evidence type="ECO:0000256" key="2">
    <source>
        <dbReference type="ARBA" id="ARBA00010500"/>
    </source>
</evidence>
<keyword evidence="5" id="KW-0970">Cilium biogenesis/degradation</keyword>
<organism evidence="11 12">
    <name type="scientific">Trypanosoma conorhini</name>
    <dbReference type="NCBI Taxonomy" id="83891"/>
    <lineage>
        <taxon>Eukaryota</taxon>
        <taxon>Discoba</taxon>
        <taxon>Euglenozoa</taxon>
        <taxon>Kinetoplastea</taxon>
        <taxon>Metakinetoplastina</taxon>
        <taxon>Trypanosomatida</taxon>
        <taxon>Trypanosomatidae</taxon>
        <taxon>Trypanosoma</taxon>
    </lineage>
</organism>
<dbReference type="SUPFAM" id="SSF52540">
    <property type="entry name" value="P-loop containing nucleoside triphosphate hydrolases"/>
    <property type="match status" value="1"/>
</dbReference>
<dbReference type="Proteomes" id="UP000284403">
    <property type="component" value="Unassembled WGS sequence"/>
</dbReference>
<evidence type="ECO:0000256" key="8">
    <source>
        <dbReference type="ARBA" id="ARBA00023273"/>
    </source>
</evidence>
<dbReference type="OrthoDB" id="439792at2759"/>
<name>A0A422Q1Y2_9TRYP</name>
<evidence type="ECO:0000256" key="1">
    <source>
        <dbReference type="ARBA" id="ARBA00004430"/>
    </source>
</evidence>
<feature type="region of interest" description="Disordered" evidence="10">
    <location>
        <begin position="861"/>
        <end position="884"/>
    </location>
</feature>
<feature type="compositionally biased region" description="Acidic residues" evidence="10">
    <location>
        <begin position="1268"/>
        <end position="1284"/>
    </location>
</feature>
<feature type="compositionally biased region" description="Acidic residues" evidence="10">
    <location>
        <begin position="1065"/>
        <end position="1080"/>
    </location>
</feature>
<keyword evidence="4" id="KW-0963">Cytoplasm</keyword>
<dbReference type="InterPro" id="IPR027417">
    <property type="entry name" value="P-loop_NTPase"/>
</dbReference>
<evidence type="ECO:0000256" key="7">
    <source>
        <dbReference type="ARBA" id="ARBA00023212"/>
    </source>
</evidence>
<evidence type="ECO:0000256" key="9">
    <source>
        <dbReference type="SAM" id="Coils"/>
    </source>
</evidence>
<accession>A0A422Q1Y2</accession>
<feature type="region of interest" description="Disordered" evidence="10">
    <location>
        <begin position="1065"/>
        <end position="1088"/>
    </location>
</feature>
<dbReference type="PANTHER" id="PTHR21442">
    <property type="entry name" value="CILIA- AND FLAGELLA-ASSOCIATED PROTEIN 206"/>
    <property type="match status" value="1"/>
</dbReference>
<evidence type="ECO:0000313" key="12">
    <source>
        <dbReference type="Proteomes" id="UP000284403"/>
    </source>
</evidence>
<feature type="region of interest" description="Disordered" evidence="10">
    <location>
        <begin position="1261"/>
        <end position="1284"/>
    </location>
</feature>
<protein>
    <recommendedName>
        <fullName evidence="3">Cilia- and flagella-associated protein 206</fullName>
    </recommendedName>
</protein>
<comment type="caution">
    <text evidence="11">The sequence shown here is derived from an EMBL/GenBank/DDBJ whole genome shotgun (WGS) entry which is preliminary data.</text>
</comment>
<dbReference type="PANTHER" id="PTHR21442:SF0">
    <property type="entry name" value="CILIA- AND FLAGELLA-ASSOCIATED PROTEIN 206"/>
    <property type="match status" value="1"/>
</dbReference>
<comment type="similarity">
    <text evidence="2">Belongs to the CFAP206 family.</text>
</comment>
<feature type="compositionally biased region" description="Acidic residues" evidence="10">
    <location>
        <begin position="1614"/>
        <end position="1633"/>
    </location>
</feature>
<evidence type="ECO:0000256" key="4">
    <source>
        <dbReference type="ARBA" id="ARBA00022490"/>
    </source>
</evidence>
<evidence type="ECO:0000256" key="5">
    <source>
        <dbReference type="ARBA" id="ARBA00022794"/>
    </source>
</evidence>
<evidence type="ECO:0000313" key="11">
    <source>
        <dbReference type="EMBL" id="RNF23975.1"/>
    </source>
</evidence>
<feature type="region of interest" description="Disordered" evidence="10">
    <location>
        <begin position="1580"/>
        <end position="1633"/>
    </location>
</feature>
<dbReference type="GO" id="GO:0030030">
    <property type="term" value="P:cell projection organization"/>
    <property type="evidence" value="ECO:0007669"/>
    <property type="project" value="UniProtKB-KW"/>
</dbReference>
<dbReference type="GO" id="GO:0036064">
    <property type="term" value="C:ciliary basal body"/>
    <property type="evidence" value="ECO:0007669"/>
    <property type="project" value="TreeGrafter"/>
</dbReference>
<proteinExistence type="inferred from homology"/>
<feature type="non-terminal residue" evidence="11">
    <location>
        <position position="2134"/>
    </location>
</feature>
<keyword evidence="8" id="KW-0966">Cell projection</keyword>
<dbReference type="InterPro" id="IPR021897">
    <property type="entry name" value="FAP206"/>
</dbReference>
<evidence type="ECO:0000256" key="10">
    <source>
        <dbReference type="SAM" id="MobiDB-lite"/>
    </source>
</evidence>
<evidence type="ECO:0000256" key="3">
    <source>
        <dbReference type="ARBA" id="ARBA00021602"/>
    </source>
</evidence>
<feature type="compositionally biased region" description="Acidic residues" evidence="10">
    <location>
        <begin position="966"/>
        <end position="980"/>
    </location>
</feature>
<feature type="coiled-coil region" evidence="9">
    <location>
        <begin position="498"/>
        <end position="547"/>
    </location>
</feature>
<gene>
    <name evidence="11" type="ORF">Tco025E_02679</name>
</gene>
<dbReference type="GeneID" id="40316290"/>
<feature type="region of interest" description="Disordered" evidence="10">
    <location>
        <begin position="962"/>
        <end position="987"/>
    </location>
</feature>
<keyword evidence="12" id="KW-1185">Reference proteome</keyword>
<keyword evidence="9" id="KW-0175">Coiled coil</keyword>
<dbReference type="GO" id="GO:0005930">
    <property type="term" value="C:axoneme"/>
    <property type="evidence" value="ECO:0007669"/>
    <property type="project" value="UniProtKB-SubCell"/>
</dbReference>
<evidence type="ECO:0000256" key="6">
    <source>
        <dbReference type="ARBA" id="ARBA00023069"/>
    </source>
</evidence>
<feature type="compositionally biased region" description="Acidic residues" evidence="10">
    <location>
        <begin position="1422"/>
        <end position="1432"/>
    </location>
</feature>
<sequence>MAPPVSAALAETLEGVQEKLWCALPSIVKMRAEMAAAAAAEAAEAADAAREAVPEASAEKDPFTSAVRAASVPLSDMRQLVELLFTACHRNPAAEDVERGVAAILGGLEAAEETRYTWEDFLRVLAEVESRWLEWHDPEKKWLAVSEKHHVSVLKELVDCVTQDVEPFALLPRQEVLTAQSVVAHTKTLVTPFEAFVEFVQPREFPEIYDTLWKLLTQRAEAAGDSETLPVEQFTEFFKWFYMQVFTNAAEDSAAVAARTMWIEHLNAQGVMKRRDFVKACHRMCRMYTPETKPTPCLEAFLRASVAAQQQPESALGMTLFRHREPPAALARMLLDPNDLYVAEELDEVKQEMELYETDVAPNRIVLYGRRGVGKTTVGKALATRLNCIHLSLEELALEAVAKAGAGDALGAELCSCVDRETPIPLSLLKALVRRKIATDEVLYRGYVFSDFPVIHAAADADALDFVSGCGILDVLVPNILLQLSCDESFYPERLEATLEARRALRDAEQQLRRAAEEEREEEESRRRASVDRVEQLRATIKRYEEMAAADASAVEPTELEAMKSAAAAAESELLEAVAAQKEEAEKPAKVSPASVERAKQIKSLVLRRLLEQALGGEEPGREIAVTELPCFQEIVERLQFVGRCLTVGCTSLVEDITAYAMETLGLQACVLPRDLTTGHATPPQQQEGEGDANFVLEREKEMARAVEEAAMGMGASFSTRWKRFCPVTFAECGALVEGAANYGCVFRQRLYHLASQAKLAKFAANPLPYLRPTPLDREPILLLSVVDRRDAVQCLPPSAATELIQLLHQQLELTPMKFSEFVALWEMHRSLKGLREQALAARAKFELTERKLRAERLKKRRAAQLKKEKRPKPPPKGKKGRLSTVNIAPPEEEFNGWEKKPEGPETAALRIEKTIAEQLTRRKTFVPVLVHALEDMSVDAVDQLLTEGVIPEQVIVLEYERSSEEDAQEAASPVEEDDGAEKATKKEEVKLPQEFLLEKLEKHTRNGAGETEAAEGSAQKFTIHRLSVNDKDARVLAGEILQLVCPGMAPVEGGVVDEALGEMEEEEADAELDEEEEGGEGPAAEAVDPAVRPGKRFLNQFGSRLQYCPVTLYEKRLLLCGKNELCLQYQGNLYVFASEEARTKFECNPLRYLETPPPNTPPRVWIVGYTKSGRKTLGRKLHEQYNVPFFTYDRRFFERCIEAARKPGGELIDGIPIAEQGSENLHLVLAEKILKELRDFAAEQERGMKLREEAEAVMERRERERENEEEEDEEEENEEAIDEEAEARLQEHLEFEPETDEDREIRLSEAYLKIASCVTRIEPFESQGYIMVCPPFSEGDIEVLFTTGGIPEAAVKLDLSEELFFAYNKATRRAPPAAAGASVAATEPQEEALRKMLEKEQQKKERELRKWRRRHIGRDDPDTEEDEENEEGAPSAERGNNGASGDADEDEDAIAESLESLRNIEKDALTEFEEAITERSVKLVELSGDLSPNAVFRATTRQLFRFLEHRRSLLYAAEVIRFDDAVKMLESGRALLSYFGYTDPVALYDERHGVRRVCKWMTNSTTLAPEQCTEAAAVPADAANEGREANSEEEREEAGVEEGQTPFERDPASGEDMDDEEMSEHDDEEMEEIRETYERRKRRDWLRRCQRVALLCGRLYFFDNDESLLRYLRDPLLFVQQPPPLPQPLSKPVVSVYDNARILRHQEGVKQRCTANHIAFNLNYLFVSLPKLLSWAAVHAPLLSLSRRTIDAVIAGSVDDGFVAELLVHRLSAGDAKRRGVVLFNLPRTPEQYKLPGGRELRVDKVFKFEKARYTDVTALMTATATVAVSSSTPPDTIAALAEITECVDAFVRNEGRALLSSSRGFPMSMDNTYHTTANIESHLSSYQWFCPYSWFLHELLVDQRESRRYGAKFLGKYYFFSSDEYLQRFLRNPGELSAPPGLRPLPSALPSRMPPSTEYSLELLGCCPVTLWDTREKKGLRGVLEPVAKKGDPSCVVEYEGRYYALLDEAALKRFLMRPWTFLAGAFLPPSRKAPLPEGQTLPTIEEETFMRRVLYDPVAYALIAVAEARPKYPGLSLEESALKFVALHMKCFNSNNTPIQAEKYKENYEAFRKRAMLYRSMTEVSEGEVHD</sequence>
<dbReference type="EMBL" id="MKKU01000108">
    <property type="protein sequence ID" value="RNF23975.1"/>
    <property type="molecule type" value="Genomic_DNA"/>
</dbReference>
<dbReference type="RefSeq" id="XP_029230323.1">
    <property type="nucleotide sequence ID" value="XM_029369603.1"/>
</dbReference>